<dbReference type="GeneID" id="19970917"/>
<keyword evidence="2" id="KW-1185">Reference proteome</keyword>
<dbReference type="RefSeq" id="XP_008716151.1">
    <property type="nucleotide sequence ID" value="XM_008717929.1"/>
</dbReference>
<dbReference type="OrthoDB" id="4159320at2759"/>
<dbReference type="eggNOG" id="ENOG502T5NZ">
    <property type="taxonomic scope" value="Eukaryota"/>
</dbReference>
<name>W2RYW3_CYPE1</name>
<dbReference type="Pfam" id="PF07543">
    <property type="entry name" value="PGA2"/>
    <property type="match status" value="1"/>
</dbReference>
<protein>
    <submittedName>
        <fullName evidence="1">Uncharacterized protein</fullName>
    </submittedName>
</protein>
<dbReference type="InParanoid" id="W2RYW3"/>
<dbReference type="HOGENOM" id="CLU_2061398_0_0_1"/>
<dbReference type="AlphaFoldDB" id="W2RYW3"/>
<accession>W2RYW3</accession>
<dbReference type="InterPro" id="IPR011431">
    <property type="entry name" value="Trafficking_Pga2"/>
</dbReference>
<dbReference type="Proteomes" id="UP000030752">
    <property type="component" value="Unassembled WGS sequence"/>
</dbReference>
<organism evidence="1 2">
    <name type="scientific">Cyphellophora europaea (strain CBS 101466)</name>
    <name type="common">Phialophora europaea</name>
    <dbReference type="NCBI Taxonomy" id="1220924"/>
    <lineage>
        <taxon>Eukaryota</taxon>
        <taxon>Fungi</taxon>
        <taxon>Dikarya</taxon>
        <taxon>Ascomycota</taxon>
        <taxon>Pezizomycotina</taxon>
        <taxon>Eurotiomycetes</taxon>
        <taxon>Chaetothyriomycetidae</taxon>
        <taxon>Chaetothyriales</taxon>
        <taxon>Cyphellophoraceae</taxon>
        <taxon>Cyphellophora</taxon>
    </lineage>
</organism>
<dbReference type="VEuPathDB" id="FungiDB:HMPREF1541_03578"/>
<dbReference type="EMBL" id="KB822719">
    <property type="protein sequence ID" value="ETN41642.1"/>
    <property type="molecule type" value="Genomic_DNA"/>
</dbReference>
<gene>
    <name evidence="1" type="ORF">HMPREF1541_03578</name>
</gene>
<evidence type="ECO:0000313" key="1">
    <source>
        <dbReference type="EMBL" id="ETN41642.1"/>
    </source>
</evidence>
<sequence length="119" mass="13584">MPGAQEYFSHFSPTSISATLSNGTSKLLTKLRTEHDIHIPSLNPLYYLDPRTIRAYLSDPKAFRNALRLIVIVAAYLLMRPHLETLLRKVSGAPERREEALKARVRELRGREGEGRKDK</sequence>
<proteinExistence type="predicted"/>
<evidence type="ECO:0000313" key="2">
    <source>
        <dbReference type="Proteomes" id="UP000030752"/>
    </source>
</evidence>
<reference evidence="1 2" key="1">
    <citation type="submission" date="2013-03" db="EMBL/GenBank/DDBJ databases">
        <title>The Genome Sequence of Phialophora europaea CBS 101466.</title>
        <authorList>
            <consortium name="The Broad Institute Genomics Platform"/>
            <person name="Cuomo C."/>
            <person name="de Hoog S."/>
            <person name="Gorbushina A."/>
            <person name="Walker B."/>
            <person name="Young S.K."/>
            <person name="Zeng Q."/>
            <person name="Gargeya S."/>
            <person name="Fitzgerald M."/>
            <person name="Haas B."/>
            <person name="Abouelleil A."/>
            <person name="Allen A.W."/>
            <person name="Alvarado L."/>
            <person name="Arachchi H.M."/>
            <person name="Berlin A.M."/>
            <person name="Chapman S.B."/>
            <person name="Gainer-Dewar J."/>
            <person name="Goldberg J."/>
            <person name="Griggs A."/>
            <person name="Gujja S."/>
            <person name="Hansen M."/>
            <person name="Howarth C."/>
            <person name="Imamovic A."/>
            <person name="Ireland A."/>
            <person name="Larimer J."/>
            <person name="McCowan C."/>
            <person name="Murphy C."/>
            <person name="Pearson M."/>
            <person name="Poon T.W."/>
            <person name="Priest M."/>
            <person name="Roberts A."/>
            <person name="Saif S."/>
            <person name="Shea T."/>
            <person name="Sisk P."/>
            <person name="Sykes S."/>
            <person name="Wortman J."/>
            <person name="Nusbaum C."/>
            <person name="Birren B."/>
        </authorList>
    </citation>
    <scope>NUCLEOTIDE SEQUENCE [LARGE SCALE GENOMIC DNA]</scope>
    <source>
        <strain evidence="1 2">CBS 101466</strain>
    </source>
</reference>